<keyword evidence="3" id="KW-0804">Transcription</keyword>
<dbReference type="Pfam" id="PF00196">
    <property type="entry name" value="GerE"/>
    <property type="match status" value="1"/>
</dbReference>
<proteinExistence type="predicted"/>
<keyword evidence="4" id="KW-0812">Transmembrane</keyword>
<dbReference type="InterPro" id="IPR016032">
    <property type="entry name" value="Sig_transdc_resp-reg_C-effctor"/>
</dbReference>
<dbReference type="SMART" id="SM00421">
    <property type="entry name" value="HTH_LUXR"/>
    <property type="match status" value="1"/>
</dbReference>
<keyword evidence="2" id="KW-0238">DNA-binding</keyword>
<keyword evidence="7" id="KW-1185">Reference proteome</keyword>
<evidence type="ECO:0000313" key="7">
    <source>
        <dbReference type="Proteomes" id="UP001319080"/>
    </source>
</evidence>
<dbReference type="InterPro" id="IPR036388">
    <property type="entry name" value="WH-like_DNA-bd_sf"/>
</dbReference>
<organism evidence="6 7">
    <name type="scientific">Dawidia cretensis</name>
    <dbReference type="NCBI Taxonomy" id="2782350"/>
    <lineage>
        <taxon>Bacteria</taxon>
        <taxon>Pseudomonadati</taxon>
        <taxon>Bacteroidota</taxon>
        <taxon>Cytophagia</taxon>
        <taxon>Cytophagales</taxon>
        <taxon>Chryseotaleaceae</taxon>
        <taxon>Dawidia</taxon>
    </lineage>
</organism>
<dbReference type="RefSeq" id="WP_254082626.1">
    <property type="nucleotide sequence ID" value="NZ_JAHESE010000001.1"/>
</dbReference>
<evidence type="ECO:0000256" key="4">
    <source>
        <dbReference type="SAM" id="Phobius"/>
    </source>
</evidence>
<dbReference type="AlphaFoldDB" id="A0AAP2DVA9"/>
<protein>
    <submittedName>
        <fullName evidence="6">Response regulator transcription factor</fullName>
    </submittedName>
</protein>
<dbReference type="GO" id="GO:0003677">
    <property type="term" value="F:DNA binding"/>
    <property type="evidence" value="ECO:0007669"/>
    <property type="project" value="UniProtKB-KW"/>
</dbReference>
<sequence>MSALKNIFTRYRYIVLYGLIMAVLVFVLKWLQWRFLIVDNSIDIYVGLIAVFFTVLGIGVSLQLSKPKVHTVVIEKEVPVAMQEPVDVVELEKLNLTSREYEVLQLMVKGYSNTEIAAALFLSLSTIKTHASNLFAKMDVTSRTKAIEKAKRLRITP</sequence>
<dbReference type="PROSITE" id="PS50043">
    <property type="entry name" value="HTH_LUXR_2"/>
    <property type="match status" value="1"/>
</dbReference>
<dbReference type="PANTHER" id="PTHR44688:SF16">
    <property type="entry name" value="DNA-BINDING TRANSCRIPTIONAL ACTIVATOR DEVR_DOSR"/>
    <property type="match status" value="1"/>
</dbReference>
<dbReference type="SUPFAM" id="SSF46894">
    <property type="entry name" value="C-terminal effector domain of the bipartite response regulators"/>
    <property type="match status" value="1"/>
</dbReference>
<accession>A0AAP2DVA9</accession>
<dbReference type="GO" id="GO:0006355">
    <property type="term" value="P:regulation of DNA-templated transcription"/>
    <property type="evidence" value="ECO:0007669"/>
    <property type="project" value="InterPro"/>
</dbReference>
<keyword evidence="4" id="KW-1133">Transmembrane helix</keyword>
<dbReference type="Proteomes" id="UP001319080">
    <property type="component" value="Unassembled WGS sequence"/>
</dbReference>
<evidence type="ECO:0000256" key="2">
    <source>
        <dbReference type="ARBA" id="ARBA00023125"/>
    </source>
</evidence>
<dbReference type="PRINTS" id="PR00038">
    <property type="entry name" value="HTHLUXR"/>
</dbReference>
<dbReference type="EMBL" id="JAHESE010000001">
    <property type="protein sequence ID" value="MBT1707049.1"/>
    <property type="molecule type" value="Genomic_DNA"/>
</dbReference>
<feature type="transmembrane region" description="Helical" evidence="4">
    <location>
        <begin position="44"/>
        <end position="62"/>
    </location>
</feature>
<dbReference type="InterPro" id="IPR000792">
    <property type="entry name" value="Tscrpt_reg_LuxR_C"/>
</dbReference>
<comment type="caution">
    <text evidence="6">The sequence shown here is derived from an EMBL/GenBank/DDBJ whole genome shotgun (WGS) entry which is preliminary data.</text>
</comment>
<dbReference type="Gene3D" id="1.10.10.10">
    <property type="entry name" value="Winged helix-like DNA-binding domain superfamily/Winged helix DNA-binding domain"/>
    <property type="match status" value="1"/>
</dbReference>
<keyword evidence="4" id="KW-0472">Membrane</keyword>
<evidence type="ECO:0000256" key="1">
    <source>
        <dbReference type="ARBA" id="ARBA00023015"/>
    </source>
</evidence>
<evidence type="ECO:0000256" key="3">
    <source>
        <dbReference type="ARBA" id="ARBA00023163"/>
    </source>
</evidence>
<dbReference type="CDD" id="cd06170">
    <property type="entry name" value="LuxR_C_like"/>
    <property type="match status" value="1"/>
</dbReference>
<dbReference type="PROSITE" id="PS00622">
    <property type="entry name" value="HTH_LUXR_1"/>
    <property type="match status" value="1"/>
</dbReference>
<keyword evidence="1" id="KW-0805">Transcription regulation</keyword>
<feature type="domain" description="HTH luxR-type" evidence="5">
    <location>
        <begin position="89"/>
        <end position="154"/>
    </location>
</feature>
<feature type="transmembrane region" description="Helical" evidence="4">
    <location>
        <begin position="12"/>
        <end position="32"/>
    </location>
</feature>
<evidence type="ECO:0000259" key="5">
    <source>
        <dbReference type="PROSITE" id="PS50043"/>
    </source>
</evidence>
<name>A0AAP2DVA9_9BACT</name>
<dbReference type="PANTHER" id="PTHR44688">
    <property type="entry name" value="DNA-BINDING TRANSCRIPTIONAL ACTIVATOR DEVR_DOSR"/>
    <property type="match status" value="1"/>
</dbReference>
<evidence type="ECO:0000313" key="6">
    <source>
        <dbReference type="EMBL" id="MBT1707049.1"/>
    </source>
</evidence>
<reference evidence="6 7" key="1">
    <citation type="submission" date="2021-05" db="EMBL/GenBank/DDBJ databases">
        <title>A Polyphasic approach of four new species of the genus Ohtaekwangia: Ohtaekwangia histidinii sp. nov., Ohtaekwangia cretensis sp. nov., Ohtaekwangia indiensis sp. nov., Ohtaekwangia reichenbachii sp. nov. from diverse environment.</title>
        <authorList>
            <person name="Octaviana S."/>
        </authorList>
    </citation>
    <scope>NUCLEOTIDE SEQUENCE [LARGE SCALE GENOMIC DNA]</scope>
    <source>
        <strain evidence="6 7">PWU5</strain>
    </source>
</reference>
<gene>
    <name evidence="6" type="ORF">KK062_02385</name>
</gene>